<protein>
    <submittedName>
        <fullName evidence="7">Putative F420-dependent oxidoreductase</fullName>
    </submittedName>
</protein>
<dbReference type="AlphaFoldDB" id="A0A852ZDM3"/>
<dbReference type="InterPro" id="IPR019921">
    <property type="entry name" value="Lucif-like_OxRdtase_Rv2161c"/>
</dbReference>
<keyword evidence="1" id="KW-0285">Flavoprotein</keyword>
<evidence type="ECO:0000259" key="6">
    <source>
        <dbReference type="Pfam" id="PF00296"/>
    </source>
</evidence>
<dbReference type="Pfam" id="PF00296">
    <property type="entry name" value="Bac_luciferase"/>
    <property type="match status" value="1"/>
</dbReference>
<dbReference type="InterPro" id="IPR050172">
    <property type="entry name" value="SsuD_RutA_monooxygenase"/>
</dbReference>
<evidence type="ECO:0000256" key="5">
    <source>
        <dbReference type="SAM" id="MobiDB-lite"/>
    </source>
</evidence>
<evidence type="ECO:0000256" key="2">
    <source>
        <dbReference type="ARBA" id="ARBA00022643"/>
    </source>
</evidence>
<dbReference type="GO" id="GO:0046306">
    <property type="term" value="P:alkanesulfonate catabolic process"/>
    <property type="evidence" value="ECO:0007669"/>
    <property type="project" value="TreeGrafter"/>
</dbReference>
<accession>A0A852ZDM3</accession>
<evidence type="ECO:0000256" key="3">
    <source>
        <dbReference type="ARBA" id="ARBA00023002"/>
    </source>
</evidence>
<dbReference type="RefSeq" id="WP_246300846.1">
    <property type="nucleotide sequence ID" value="NZ_JACBYW010000009.1"/>
</dbReference>
<feature type="compositionally biased region" description="Basic and acidic residues" evidence="5">
    <location>
        <begin position="302"/>
        <end position="314"/>
    </location>
</feature>
<dbReference type="NCBIfam" id="TIGR03619">
    <property type="entry name" value="F420_Rv2161c"/>
    <property type="match status" value="1"/>
</dbReference>
<comment type="caution">
    <text evidence="7">The sequence shown here is derived from an EMBL/GenBank/DDBJ whole genome shotgun (WGS) entry which is preliminary data.</text>
</comment>
<keyword evidence="4" id="KW-0503">Monooxygenase</keyword>
<dbReference type="GO" id="GO:0008726">
    <property type="term" value="F:alkanesulfonate monooxygenase activity"/>
    <property type="evidence" value="ECO:0007669"/>
    <property type="project" value="TreeGrafter"/>
</dbReference>
<dbReference type="InterPro" id="IPR011251">
    <property type="entry name" value="Luciferase-like_dom"/>
</dbReference>
<gene>
    <name evidence="7" type="ORF">FHR84_004185</name>
</gene>
<evidence type="ECO:0000256" key="1">
    <source>
        <dbReference type="ARBA" id="ARBA00022630"/>
    </source>
</evidence>
<dbReference type="PANTHER" id="PTHR42847">
    <property type="entry name" value="ALKANESULFONATE MONOOXYGENASE"/>
    <property type="match status" value="1"/>
</dbReference>
<dbReference type="PANTHER" id="PTHR42847:SF4">
    <property type="entry name" value="ALKANESULFONATE MONOOXYGENASE-RELATED"/>
    <property type="match status" value="1"/>
</dbReference>
<keyword evidence="8" id="KW-1185">Reference proteome</keyword>
<dbReference type="Proteomes" id="UP000548304">
    <property type="component" value="Unassembled WGS sequence"/>
</dbReference>
<dbReference type="InterPro" id="IPR036661">
    <property type="entry name" value="Luciferase-like_sf"/>
</dbReference>
<proteinExistence type="predicted"/>
<organism evidence="7 8">
    <name type="scientific">Actinopolyspora biskrensis</name>
    <dbReference type="NCBI Taxonomy" id="1470178"/>
    <lineage>
        <taxon>Bacteria</taxon>
        <taxon>Bacillati</taxon>
        <taxon>Actinomycetota</taxon>
        <taxon>Actinomycetes</taxon>
        <taxon>Actinopolysporales</taxon>
        <taxon>Actinopolysporaceae</taxon>
        <taxon>Actinopolyspora</taxon>
    </lineage>
</organism>
<evidence type="ECO:0000313" key="7">
    <source>
        <dbReference type="EMBL" id="NYH80817.1"/>
    </source>
</evidence>
<keyword evidence="3" id="KW-0560">Oxidoreductase</keyword>
<dbReference type="Gene3D" id="3.20.20.30">
    <property type="entry name" value="Luciferase-like domain"/>
    <property type="match status" value="1"/>
</dbReference>
<evidence type="ECO:0000256" key="4">
    <source>
        <dbReference type="ARBA" id="ARBA00023033"/>
    </source>
</evidence>
<feature type="region of interest" description="Disordered" evidence="5">
    <location>
        <begin position="302"/>
        <end position="327"/>
    </location>
</feature>
<dbReference type="SUPFAM" id="SSF51679">
    <property type="entry name" value="Bacterial luciferase-like"/>
    <property type="match status" value="1"/>
</dbReference>
<evidence type="ECO:0000313" key="8">
    <source>
        <dbReference type="Proteomes" id="UP000548304"/>
    </source>
</evidence>
<feature type="domain" description="Luciferase-like" evidence="6">
    <location>
        <begin position="1"/>
        <end position="231"/>
    </location>
</feature>
<dbReference type="EMBL" id="JACBYW010000009">
    <property type="protein sequence ID" value="NYH80817.1"/>
    <property type="molecule type" value="Genomic_DNA"/>
</dbReference>
<name>A0A852ZDM3_9ACTN</name>
<reference evidence="7 8" key="1">
    <citation type="submission" date="2020-07" db="EMBL/GenBank/DDBJ databases">
        <title>Genomic Encyclopedia of Type Strains, Phase III (KMG-III): the genomes of soil and plant-associated and newly described type strains.</title>
        <authorList>
            <person name="Whitman W."/>
        </authorList>
    </citation>
    <scope>NUCLEOTIDE SEQUENCE [LARGE SCALE GENOMIC DNA]</scope>
    <source>
        <strain evidence="7 8">CECT 8576</strain>
    </source>
</reference>
<sequence>MRFGVNILNFGAETDPGSLLRWARFAEERGLHSAMISDHLAVTPDVAEHYPAPFYDPFTTLAWLAGRTERIELGTTVAVLPYRHPLHTARIAANIDRFSGGRLVLGVGISWPRAEFAALGVPFHRRGAMADEYLEVVRRAWAEEKFSFEGEFVSFTDVATGPLPTRRPPIWVGGLSQAALRRAVRAGDAWHPVNQRMAWLRGEGVPALHRIAAEQHRPVPEFAPRIQLRTSETPLDEESRLAGQGTLDQIRRDLDGLAELGATHVLLDTYGGAPSEHRPVAEDLRMLDTVVEKALPEHLEQCWRRVPRSPEEHTPSGNRPRTADRAD</sequence>
<keyword evidence="2" id="KW-0288">FMN</keyword>